<evidence type="ECO:0000256" key="4">
    <source>
        <dbReference type="ARBA" id="ARBA00022989"/>
    </source>
</evidence>
<dbReference type="InterPro" id="IPR007603">
    <property type="entry name" value="Choline_transptr-like"/>
</dbReference>
<keyword evidence="6" id="KW-0325">Glycoprotein</keyword>
<comment type="similarity">
    <text evidence="2 7">Belongs to the CTL (choline transporter-like) family.</text>
</comment>
<evidence type="ECO:0000256" key="7">
    <source>
        <dbReference type="RuleBase" id="RU368066"/>
    </source>
</evidence>
<feature type="transmembrane region" description="Helical" evidence="7">
    <location>
        <begin position="358"/>
        <end position="377"/>
    </location>
</feature>
<sequence length="643" mass="69364">MPPRTLQVMSQVNGVGSPLVGRARRRCTDALCCLVFLVAILAMLALGAAGVRYGDQTILVRFARGRDFKGRICGLDPEVKDFRLTYYTLQSGSLPVPPGNWTSAERSRLRAVCTSKCPQTIPGAAGQPVGLREADLCPPDMSPDWCTWYGTDTTQLADYCVDLDVFSVGLGNAGHWLQDLRASAPVLSAAPFVAILLGLLFLCFVDRCGACCIWVILGISAMVPAIAGAWIYLDAQGDGGASDAGQADVTGIHQVKPETRRNIAYSLWGFTALVLLLCCCFFGTVRGVIGVLRTTSQFLDHVPSQMIQPALVGLAQLVVFAIWLAIFVQVSSVNAQEGDQATCISLGDIYCLWWDGRAQVYGMAFLVVMLYWLINFLHALSHFGTSYAVGAWYFAPVNAATGRKEPAEGGHGPCDCRLSLKAFCHGLLRHPGSLAFGSLVITLAQVGRMLLWWAKKNEETLPQNPLVKCVRRAVDCLADCFTRFIEFVSEHAYVEMALTGEGFCHSAKRGASLAALRPALFLLVGRVACAVRLLGTAVITAGTTYTVVLLLLWFPVDGLTSTRVPVIAAAIAGFAISQVMMHPLSTAARACLHCLVLDEDHNRSLGLDAPAHTPQPLQLLVEQHTQEGDAESGGCCQRCRCCF</sequence>
<evidence type="ECO:0000256" key="1">
    <source>
        <dbReference type="ARBA" id="ARBA00004141"/>
    </source>
</evidence>
<comment type="function">
    <text evidence="7">Choline transporter.</text>
</comment>
<feature type="transmembrane region" description="Helical" evidence="7">
    <location>
        <begin position="212"/>
        <end position="233"/>
    </location>
</feature>
<feature type="transmembrane region" description="Helical" evidence="7">
    <location>
        <begin position="533"/>
        <end position="556"/>
    </location>
</feature>
<feature type="transmembrane region" description="Helical" evidence="7">
    <location>
        <begin position="562"/>
        <end position="580"/>
    </location>
</feature>
<dbReference type="AlphaFoldDB" id="A0A7S4WH54"/>
<proteinExistence type="inferred from homology"/>
<organism evidence="8">
    <name type="scientific">Alexandrium monilatum</name>
    <dbReference type="NCBI Taxonomy" id="311494"/>
    <lineage>
        <taxon>Eukaryota</taxon>
        <taxon>Sar</taxon>
        <taxon>Alveolata</taxon>
        <taxon>Dinophyceae</taxon>
        <taxon>Gonyaulacales</taxon>
        <taxon>Pyrocystaceae</taxon>
        <taxon>Alexandrium</taxon>
    </lineage>
</organism>
<evidence type="ECO:0000256" key="5">
    <source>
        <dbReference type="ARBA" id="ARBA00023136"/>
    </source>
</evidence>
<dbReference type="Pfam" id="PF04515">
    <property type="entry name" value="Choline_transpo"/>
    <property type="match status" value="1"/>
</dbReference>
<comment type="subcellular location">
    <subcellularLocation>
        <location evidence="7">Cell membrane</location>
        <topology evidence="7">Multi-pass membrane protein</topology>
    </subcellularLocation>
    <subcellularLocation>
        <location evidence="1">Membrane</location>
        <topology evidence="1">Multi-pass membrane protein</topology>
    </subcellularLocation>
</comment>
<keyword evidence="5 7" id="KW-0472">Membrane</keyword>
<evidence type="ECO:0000256" key="2">
    <source>
        <dbReference type="ARBA" id="ARBA00007168"/>
    </source>
</evidence>
<dbReference type="PANTHER" id="PTHR12385:SF14">
    <property type="entry name" value="CHOLINE TRANSPORTER-LIKE 2"/>
    <property type="match status" value="1"/>
</dbReference>
<feature type="transmembrane region" description="Helical" evidence="7">
    <location>
        <begin position="310"/>
        <end position="330"/>
    </location>
</feature>
<dbReference type="EMBL" id="HBNR01080858">
    <property type="protein sequence ID" value="CAE4657881.1"/>
    <property type="molecule type" value="Transcribed_RNA"/>
</dbReference>
<keyword evidence="3 7" id="KW-0812">Transmembrane</keyword>
<protein>
    <recommendedName>
        <fullName evidence="7">Choline transporter-like protein</fullName>
    </recommendedName>
</protein>
<feature type="transmembrane region" description="Helical" evidence="7">
    <location>
        <begin position="31"/>
        <end position="51"/>
    </location>
</feature>
<reference evidence="8" key="1">
    <citation type="submission" date="2021-01" db="EMBL/GenBank/DDBJ databases">
        <authorList>
            <person name="Corre E."/>
            <person name="Pelletier E."/>
            <person name="Niang G."/>
            <person name="Scheremetjew M."/>
            <person name="Finn R."/>
            <person name="Kale V."/>
            <person name="Holt S."/>
            <person name="Cochrane G."/>
            <person name="Meng A."/>
            <person name="Brown T."/>
            <person name="Cohen L."/>
        </authorList>
    </citation>
    <scope>NUCLEOTIDE SEQUENCE</scope>
    <source>
        <strain evidence="8">CCMP3105</strain>
    </source>
</reference>
<name>A0A7S4WH54_9DINO</name>
<feature type="transmembrane region" description="Helical" evidence="7">
    <location>
        <begin position="186"/>
        <end position="205"/>
    </location>
</feature>
<dbReference type="GO" id="GO:0005886">
    <property type="term" value="C:plasma membrane"/>
    <property type="evidence" value="ECO:0007669"/>
    <property type="project" value="UniProtKB-SubCell"/>
</dbReference>
<evidence type="ECO:0000256" key="6">
    <source>
        <dbReference type="ARBA" id="ARBA00023180"/>
    </source>
</evidence>
<feature type="transmembrane region" description="Helical" evidence="7">
    <location>
        <begin position="267"/>
        <end position="289"/>
    </location>
</feature>
<accession>A0A7S4WH54</accession>
<dbReference type="GO" id="GO:0022857">
    <property type="term" value="F:transmembrane transporter activity"/>
    <property type="evidence" value="ECO:0007669"/>
    <property type="project" value="UniProtKB-UniRule"/>
</dbReference>
<gene>
    <name evidence="8" type="ORF">AMON00008_LOCUS57781</name>
</gene>
<evidence type="ECO:0000256" key="3">
    <source>
        <dbReference type="ARBA" id="ARBA00022692"/>
    </source>
</evidence>
<keyword evidence="4 7" id="KW-1133">Transmembrane helix</keyword>
<evidence type="ECO:0000313" key="8">
    <source>
        <dbReference type="EMBL" id="CAE4657881.1"/>
    </source>
</evidence>
<dbReference type="PANTHER" id="PTHR12385">
    <property type="entry name" value="CHOLINE TRANSPORTER-LIKE (SLC FAMILY 44)"/>
    <property type="match status" value="1"/>
</dbReference>